<evidence type="ECO:0000256" key="1">
    <source>
        <dbReference type="SAM" id="Phobius"/>
    </source>
</evidence>
<keyword evidence="1" id="KW-0472">Membrane</keyword>
<dbReference type="RefSeq" id="WP_308951888.1">
    <property type="nucleotide sequence ID" value="NZ_JARXHW010000051.1"/>
</dbReference>
<dbReference type="Proteomes" id="UP001225316">
    <property type="component" value="Unassembled WGS sequence"/>
</dbReference>
<evidence type="ECO:0000313" key="3">
    <source>
        <dbReference type="Proteomes" id="UP001225316"/>
    </source>
</evidence>
<gene>
    <name evidence="2" type="ORF">QEH52_16330</name>
</gene>
<accession>A0ABU1B0N6</accession>
<evidence type="ECO:0008006" key="4">
    <source>
        <dbReference type="Google" id="ProtNLM"/>
    </source>
</evidence>
<reference evidence="2 3" key="1">
    <citation type="submission" date="2023-04" db="EMBL/GenBank/DDBJ databases">
        <title>A novel bacteria isolated from coastal sediment.</title>
        <authorList>
            <person name="Liu X.-J."/>
            <person name="Du Z.-J."/>
        </authorList>
    </citation>
    <scope>NUCLEOTIDE SEQUENCE [LARGE SCALE GENOMIC DNA]</scope>
    <source>
        <strain evidence="2 3">SDUM461003</strain>
    </source>
</reference>
<keyword evidence="3" id="KW-1185">Reference proteome</keyword>
<feature type="transmembrane region" description="Helical" evidence="1">
    <location>
        <begin position="46"/>
        <end position="64"/>
    </location>
</feature>
<dbReference type="EMBL" id="JARXHW010000051">
    <property type="protein sequence ID" value="MDQ8209094.1"/>
    <property type="molecule type" value="Genomic_DNA"/>
</dbReference>
<proteinExistence type="predicted"/>
<sequence length="219" mass="24751">MTQHLKLSLWDAFAFFLSGWTVCVSVYIHVALLYPNANENLSKLPPATLGFAAFLVPLIVGLLFEPIGNKLGDLVLWIGGRLRSLGGKMCKYIKPTTRNCLLVEQAKNSIPSQLSEAVNPYHWAKDYLSQEKIETPYMAFMSKFGFYRNVGALLLINAILIPCLHGLGTAEKILSLSMLPLSVLYFVRSQRFYRNIGDSTFRNYAILLDRKKREDISKK</sequence>
<keyword evidence="1" id="KW-1133">Transmembrane helix</keyword>
<feature type="transmembrane region" description="Helical" evidence="1">
    <location>
        <begin position="146"/>
        <end position="167"/>
    </location>
</feature>
<feature type="transmembrane region" description="Helical" evidence="1">
    <location>
        <begin position="12"/>
        <end position="34"/>
    </location>
</feature>
<evidence type="ECO:0000313" key="2">
    <source>
        <dbReference type="EMBL" id="MDQ8209094.1"/>
    </source>
</evidence>
<organism evidence="2 3">
    <name type="scientific">Thalassobacterium maritimum</name>
    <dbReference type="NCBI Taxonomy" id="3041265"/>
    <lineage>
        <taxon>Bacteria</taxon>
        <taxon>Pseudomonadati</taxon>
        <taxon>Verrucomicrobiota</taxon>
        <taxon>Opitutia</taxon>
        <taxon>Puniceicoccales</taxon>
        <taxon>Coraliomargaritaceae</taxon>
        <taxon>Thalassobacterium</taxon>
    </lineage>
</organism>
<keyword evidence="1" id="KW-0812">Transmembrane</keyword>
<name>A0ABU1B0N6_9BACT</name>
<comment type="caution">
    <text evidence="2">The sequence shown here is derived from an EMBL/GenBank/DDBJ whole genome shotgun (WGS) entry which is preliminary data.</text>
</comment>
<protein>
    <recommendedName>
        <fullName evidence="4">Glycosyl-4,4'-diaponeurosporenoate acyltransferase</fullName>
    </recommendedName>
</protein>